<sequence>MSVNDTDPTAISTSEAAKSILDDYPDVDGHSCQLLGPTALIVQALMGVLVILSLVYKRHREKPKRPWRIWLFDVSKQIVGQMFVHGVNVLVSDIVSHNSDENACVFYFFNILVDTTLGVGLLYIILRVLTHLFVENLHLKGFESGIYGTPPSIKFWGKQAALYVVALTTMKLLVIALLAFFPGLFIIGAWLLSWTRTGDGDALQVILYVYSSYVTLTLYPHSFSTMGLFPILMNILQFWLIDSIVKASNEQFVTLDTDVHDTLDHADREPLFGIPSDNEDDDDTGNQRHDIENPRSRSPTHQHERSQSNDKSSGGSTPLASEPKQSGASTPQPIPGEAHEVHAYPPSLSSSVTSASTASSISPPSIREATKLNKKRRSPPTPIHIRQARQPAVNTVSPAPISASHERKPSRPVAVVEPAGQEWADSWGDEDDWADRVGEEDWTGRRIEQKRDGINEVWDHSPIGAHADS</sequence>
<comment type="caution">
    <text evidence="3">The sequence shown here is derived from an EMBL/GenBank/DDBJ whole genome shotgun (WGS) entry which is preliminary data.</text>
</comment>
<dbReference type="PANTHER" id="PTHR31735:SF1">
    <property type="entry name" value="VACUOLAR MEMBRANE PROTEIN YPL162C"/>
    <property type="match status" value="1"/>
</dbReference>
<feature type="transmembrane region" description="Helical" evidence="2">
    <location>
        <begin position="34"/>
        <end position="56"/>
    </location>
</feature>
<dbReference type="GO" id="GO:0016020">
    <property type="term" value="C:membrane"/>
    <property type="evidence" value="ECO:0007669"/>
    <property type="project" value="TreeGrafter"/>
</dbReference>
<evidence type="ECO:0000313" key="3">
    <source>
        <dbReference type="EMBL" id="KAK0499636.1"/>
    </source>
</evidence>
<dbReference type="PANTHER" id="PTHR31735">
    <property type="entry name" value="VACUOLAR MEMBRANE PROTEIN YPL162C"/>
    <property type="match status" value="1"/>
</dbReference>
<evidence type="ECO:0000256" key="2">
    <source>
        <dbReference type="SAM" id="Phobius"/>
    </source>
</evidence>
<dbReference type="Pfam" id="PF12400">
    <property type="entry name" value="STIMATE"/>
    <property type="match status" value="1"/>
</dbReference>
<evidence type="ECO:0000256" key="1">
    <source>
        <dbReference type="SAM" id="MobiDB-lite"/>
    </source>
</evidence>
<keyword evidence="2" id="KW-1133">Transmembrane helix</keyword>
<feature type="compositionally biased region" description="Basic and acidic residues" evidence="1">
    <location>
        <begin position="434"/>
        <end position="448"/>
    </location>
</feature>
<feature type="transmembrane region" description="Helical" evidence="2">
    <location>
        <begin position="160"/>
        <end position="193"/>
    </location>
</feature>
<dbReference type="Proteomes" id="UP001175228">
    <property type="component" value="Unassembled WGS sequence"/>
</dbReference>
<dbReference type="AlphaFoldDB" id="A0AA39QBW4"/>
<dbReference type="InterPro" id="IPR022127">
    <property type="entry name" value="STIMATE/YPL162C"/>
</dbReference>
<feature type="compositionally biased region" description="Polar residues" evidence="1">
    <location>
        <begin position="309"/>
        <end position="331"/>
    </location>
</feature>
<feature type="compositionally biased region" description="Low complexity" evidence="1">
    <location>
        <begin position="345"/>
        <end position="366"/>
    </location>
</feature>
<feature type="transmembrane region" description="Helical" evidence="2">
    <location>
        <begin position="205"/>
        <end position="221"/>
    </location>
</feature>
<name>A0AA39QBW4_9AGAR</name>
<evidence type="ECO:0000313" key="4">
    <source>
        <dbReference type="Proteomes" id="UP001175228"/>
    </source>
</evidence>
<feature type="compositionally biased region" description="Basic and acidic residues" evidence="1">
    <location>
        <begin position="285"/>
        <end position="308"/>
    </location>
</feature>
<reference evidence="3" key="1">
    <citation type="submission" date="2023-06" db="EMBL/GenBank/DDBJ databases">
        <authorList>
            <consortium name="Lawrence Berkeley National Laboratory"/>
            <person name="Ahrendt S."/>
            <person name="Sahu N."/>
            <person name="Indic B."/>
            <person name="Wong-Bajracharya J."/>
            <person name="Merenyi Z."/>
            <person name="Ke H.-M."/>
            <person name="Monk M."/>
            <person name="Kocsube S."/>
            <person name="Drula E."/>
            <person name="Lipzen A."/>
            <person name="Balint B."/>
            <person name="Henrissat B."/>
            <person name="Andreopoulos B."/>
            <person name="Martin F.M."/>
            <person name="Harder C.B."/>
            <person name="Rigling D."/>
            <person name="Ford K.L."/>
            <person name="Foster G.D."/>
            <person name="Pangilinan J."/>
            <person name="Papanicolaou A."/>
            <person name="Barry K."/>
            <person name="LaButti K."/>
            <person name="Viragh M."/>
            <person name="Koriabine M."/>
            <person name="Yan M."/>
            <person name="Riley R."/>
            <person name="Champramary S."/>
            <person name="Plett K.L."/>
            <person name="Tsai I.J."/>
            <person name="Slot J."/>
            <person name="Sipos G."/>
            <person name="Plett J."/>
            <person name="Nagy L.G."/>
            <person name="Grigoriev I.V."/>
        </authorList>
    </citation>
    <scope>NUCLEOTIDE SEQUENCE</scope>
    <source>
        <strain evidence="3">HWK02</strain>
    </source>
</reference>
<feature type="region of interest" description="Disordered" evidence="1">
    <location>
        <begin position="267"/>
        <end position="448"/>
    </location>
</feature>
<proteinExistence type="predicted"/>
<dbReference type="EMBL" id="JAUEPU010000009">
    <property type="protein sequence ID" value="KAK0499636.1"/>
    <property type="molecule type" value="Genomic_DNA"/>
</dbReference>
<gene>
    <name evidence="3" type="ORF">EDD18DRAFT_858118</name>
</gene>
<keyword evidence="2" id="KW-0472">Membrane</keyword>
<accession>A0AA39QBW4</accession>
<organism evidence="3 4">
    <name type="scientific">Armillaria luteobubalina</name>
    <dbReference type="NCBI Taxonomy" id="153913"/>
    <lineage>
        <taxon>Eukaryota</taxon>
        <taxon>Fungi</taxon>
        <taxon>Dikarya</taxon>
        <taxon>Basidiomycota</taxon>
        <taxon>Agaricomycotina</taxon>
        <taxon>Agaricomycetes</taxon>
        <taxon>Agaricomycetidae</taxon>
        <taxon>Agaricales</taxon>
        <taxon>Marasmiineae</taxon>
        <taxon>Physalacriaceae</taxon>
        <taxon>Armillaria</taxon>
    </lineage>
</organism>
<keyword evidence="4" id="KW-1185">Reference proteome</keyword>
<keyword evidence="2" id="KW-0812">Transmembrane</keyword>
<feature type="transmembrane region" description="Helical" evidence="2">
    <location>
        <begin position="104"/>
        <end position="126"/>
    </location>
</feature>
<protein>
    <submittedName>
        <fullName evidence="3">Vacuolar membrane protein-domain-containing protein</fullName>
    </submittedName>
</protein>